<accession>A0ABY4BKI5</accession>
<name>A0ABY4BKI5_9FLAO</name>
<organism evidence="1 2">
    <name type="scientific">Chryseobacterium oryzae</name>
    <dbReference type="NCBI Taxonomy" id="2929799"/>
    <lineage>
        <taxon>Bacteria</taxon>
        <taxon>Pseudomonadati</taxon>
        <taxon>Bacteroidota</taxon>
        <taxon>Flavobacteriia</taxon>
        <taxon>Flavobacteriales</taxon>
        <taxon>Weeksellaceae</taxon>
        <taxon>Chryseobacterium group</taxon>
        <taxon>Chryseobacterium</taxon>
    </lineage>
</organism>
<proteinExistence type="predicted"/>
<evidence type="ECO:0000313" key="1">
    <source>
        <dbReference type="EMBL" id="UOE38233.1"/>
    </source>
</evidence>
<sequence length="397" mass="47170">MKFKIVSIAIFLFSMITFSQKKELKPFTEFLKNKNLPTAKEYILDQYKTKDIVIISERDHRDITQYELYTEVITDPKFTGNVYTEVGSWNNYKKINSFLLNAKLSDKEREQELLSIFRDLDYTVLWEKYNYYFLLNTIFLANKTRKDKDKILLFPLDLEFDWKNIECNSQYKMFDDYAENSTIDRNIIMGKNFIRFFEYAKTRNPERKKALVIENTYHGYIRIPKFLPLPNQPDIYSTAEYIYKTYPQITTNIYINYFTQDFHNGLSNNGIFDAAFQSVGKDNVGFDLKNSPFGNAPFDLYNFGGDYEKVKFDYIFDGMVFYKPVSEMKFVLGIPNVYPPTLEKQFYERKAITDGISYSESLQQNKELLKEINSKKESKLPDSIIHKINLQINYWLK</sequence>
<keyword evidence="2" id="KW-1185">Reference proteome</keyword>
<dbReference type="EMBL" id="CP094529">
    <property type="protein sequence ID" value="UOE38233.1"/>
    <property type="molecule type" value="Genomic_DNA"/>
</dbReference>
<dbReference type="RefSeq" id="WP_243576542.1">
    <property type="nucleotide sequence ID" value="NZ_CP094529.1"/>
</dbReference>
<gene>
    <name evidence="1" type="ORF">MTP08_00205</name>
</gene>
<dbReference type="Proteomes" id="UP000831068">
    <property type="component" value="Chromosome"/>
</dbReference>
<reference evidence="1 2" key="1">
    <citation type="submission" date="2022-03" db="EMBL/GenBank/DDBJ databases">
        <title>Chryseobacterium sp. isolated from the Andong Sikhe.</title>
        <authorList>
            <person name="Won M."/>
            <person name="Kim S.-J."/>
            <person name="Kwon S.-W."/>
        </authorList>
    </citation>
    <scope>NUCLEOTIDE SEQUENCE [LARGE SCALE GENOMIC DNA]</scope>
    <source>
        <strain evidence="1 2">ADR-1</strain>
    </source>
</reference>
<protein>
    <submittedName>
        <fullName evidence="1">Uncharacterized protein</fullName>
    </submittedName>
</protein>
<evidence type="ECO:0000313" key="2">
    <source>
        <dbReference type="Proteomes" id="UP000831068"/>
    </source>
</evidence>